<keyword evidence="7 11" id="KW-0812">Transmembrane</keyword>
<evidence type="ECO:0000256" key="6">
    <source>
        <dbReference type="ARBA" id="ARBA00022679"/>
    </source>
</evidence>
<dbReference type="GO" id="GO:0006506">
    <property type="term" value="P:GPI anchor biosynthetic process"/>
    <property type="evidence" value="ECO:0007669"/>
    <property type="project" value="UniProtKB-UniPathway"/>
</dbReference>
<comment type="function">
    <text evidence="11">Mannosyltransferase involved in glycosylphosphatidylinositol-anchor biosynthesis.</text>
</comment>
<dbReference type="Proteomes" id="UP000694388">
    <property type="component" value="Unplaced"/>
</dbReference>
<dbReference type="EC" id="2.4.1.-" evidence="11"/>
<feature type="transmembrane region" description="Helical" evidence="11">
    <location>
        <begin position="86"/>
        <end position="104"/>
    </location>
</feature>
<keyword evidence="6 11" id="KW-0808">Transferase</keyword>
<evidence type="ECO:0000256" key="1">
    <source>
        <dbReference type="ARBA" id="ARBA00004477"/>
    </source>
</evidence>
<evidence type="ECO:0000256" key="11">
    <source>
        <dbReference type="RuleBase" id="RU363112"/>
    </source>
</evidence>
<name>A0A8C4Q0K2_EPTBU</name>
<dbReference type="Pfam" id="PF04188">
    <property type="entry name" value="Mannosyl_trans2"/>
    <property type="match status" value="1"/>
</dbReference>
<comment type="pathway">
    <text evidence="2 11">Glycolipid biosynthesis; glycosylphosphatidylinositol-anchor biosynthesis.</text>
</comment>
<reference evidence="12" key="2">
    <citation type="submission" date="2025-09" db="UniProtKB">
        <authorList>
            <consortium name="Ensembl"/>
        </authorList>
    </citation>
    <scope>IDENTIFICATION</scope>
</reference>
<keyword evidence="9 11" id="KW-1133">Transmembrane helix</keyword>
<feature type="transmembrane region" description="Helical" evidence="11">
    <location>
        <begin position="148"/>
        <end position="170"/>
    </location>
</feature>
<evidence type="ECO:0000256" key="2">
    <source>
        <dbReference type="ARBA" id="ARBA00004687"/>
    </source>
</evidence>
<protein>
    <recommendedName>
        <fullName evidence="11">GPI mannosyltransferase 2</fullName>
        <ecNumber evidence="11">2.4.1.-</ecNumber>
    </recommendedName>
</protein>
<reference evidence="12" key="1">
    <citation type="submission" date="2025-08" db="UniProtKB">
        <authorList>
            <consortium name="Ensembl"/>
        </authorList>
    </citation>
    <scope>IDENTIFICATION</scope>
</reference>
<organism evidence="12 13">
    <name type="scientific">Eptatretus burgeri</name>
    <name type="common">Inshore hagfish</name>
    <dbReference type="NCBI Taxonomy" id="7764"/>
    <lineage>
        <taxon>Eukaryota</taxon>
        <taxon>Metazoa</taxon>
        <taxon>Chordata</taxon>
        <taxon>Craniata</taxon>
        <taxon>Vertebrata</taxon>
        <taxon>Cyclostomata</taxon>
        <taxon>Myxini</taxon>
        <taxon>Myxiniformes</taxon>
        <taxon>Myxinidae</taxon>
        <taxon>Eptatretinae</taxon>
        <taxon>Eptatretus</taxon>
    </lineage>
</organism>
<dbReference type="GO" id="GO:0000009">
    <property type="term" value="F:alpha-1,6-mannosyltransferase activity"/>
    <property type="evidence" value="ECO:0007669"/>
    <property type="project" value="InterPro"/>
</dbReference>
<evidence type="ECO:0000256" key="9">
    <source>
        <dbReference type="ARBA" id="ARBA00022989"/>
    </source>
</evidence>
<evidence type="ECO:0000313" key="13">
    <source>
        <dbReference type="Proteomes" id="UP000694388"/>
    </source>
</evidence>
<evidence type="ECO:0000313" key="12">
    <source>
        <dbReference type="Ensembl" id="ENSEBUP00000008160.1"/>
    </source>
</evidence>
<feature type="transmembrane region" description="Helical" evidence="11">
    <location>
        <begin position="190"/>
        <end position="216"/>
    </location>
</feature>
<dbReference type="Ensembl" id="ENSEBUT00000008654.1">
    <property type="protein sequence ID" value="ENSEBUP00000008160.1"/>
    <property type="gene ID" value="ENSEBUG00000005287.1"/>
</dbReference>
<dbReference type="GO" id="GO:0031501">
    <property type="term" value="C:mannosyltransferase complex"/>
    <property type="evidence" value="ECO:0007669"/>
    <property type="project" value="TreeGrafter"/>
</dbReference>
<evidence type="ECO:0000256" key="8">
    <source>
        <dbReference type="ARBA" id="ARBA00022824"/>
    </source>
</evidence>
<evidence type="ECO:0000256" key="3">
    <source>
        <dbReference type="ARBA" id="ARBA00008698"/>
    </source>
</evidence>
<evidence type="ECO:0000256" key="10">
    <source>
        <dbReference type="ARBA" id="ARBA00023136"/>
    </source>
</evidence>
<feature type="transmembrane region" description="Helical" evidence="11">
    <location>
        <begin position="513"/>
        <end position="534"/>
    </location>
</feature>
<dbReference type="PANTHER" id="PTHR12468:SF2">
    <property type="entry name" value="GPI MANNOSYLTRANSFERASE 2"/>
    <property type="match status" value="1"/>
</dbReference>
<accession>A0A8C4Q0K2</accession>
<evidence type="ECO:0000256" key="5">
    <source>
        <dbReference type="ARBA" id="ARBA00022676"/>
    </source>
</evidence>
<evidence type="ECO:0000256" key="7">
    <source>
        <dbReference type="ARBA" id="ARBA00022692"/>
    </source>
</evidence>
<keyword evidence="4 11" id="KW-0337">GPI-anchor biosynthesis</keyword>
<dbReference type="UniPathway" id="UPA00196"/>
<evidence type="ECO:0000256" key="4">
    <source>
        <dbReference type="ARBA" id="ARBA00022502"/>
    </source>
</evidence>
<dbReference type="GeneTree" id="ENSGT00390000013174"/>
<keyword evidence="8 11" id="KW-0256">Endoplasmic reticulum</keyword>
<dbReference type="InterPro" id="IPR007315">
    <property type="entry name" value="PIG-V/Gpi18"/>
</dbReference>
<proteinExistence type="inferred from homology"/>
<keyword evidence="13" id="KW-1185">Reference proteome</keyword>
<dbReference type="GO" id="GO:0004376">
    <property type="term" value="F:GPI mannosyltransferase activity"/>
    <property type="evidence" value="ECO:0007669"/>
    <property type="project" value="InterPro"/>
</dbReference>
<feature type="transmembrane region" description="Helical" evidence="11">
    <location>
        <begin position="323"/>
        <end position="343"/>
    </location>
</feature>
<feature type="transmembrane region" description="Helical" evidence="11">
    <location>
        <begin position="363"/>
        <end position="388"/>
    </location>
</feature>
<keyword evidence="10 11" id="KW-0472">Membrane</keyword>
<dbReference type="AlphaFoldDB" id="A0A8C4Q0K2"/>
<dbReference type="GO" id="GO:0005789">
    <property type="term" value="C:endoplasmic reticulum membrane"/>
    <property type="evidence" value="ECO:0007669"/>
    <property type="project" value="UniProtKB-SubCell"/>
</dbReference>
<comment type="subcellular location">
    <subcellularLocation>
        <location evidence="1 11">Endoplasmic reticulum membrane</location>
        <topology evidence="1 11">Multi-pass membrane protein</topology>
    </subcellularLocation>
</comment>
<sequence>MLGWSGGDKQVVLFTLHAKLFALFLQVVSNLLIPDHEADAFNPPLSPLALHSPLDRIALFTFSGLARWDGAYFISIAEYGYVFEQMFAFFPLLPFFLNAISMPLRACLGLSAYSALLVSTAILNTLLSLLAALGLYRLGRHVLECEVLARHAALLFAINPATVFTIAAYSESLFASLTFWGLLSLERASTIPAAILLGLASAARSNGIANAGFAAYSVLRRFMRPGHFCSTSKTSLVVLAILLPSLAFQEYGRQLFCNLSPLHDVPDHMIRYGQSQGYRIRGVRGDLPRYCNTTLPAMYRHLQEFHWGLGLFKYYELKQIPNFLLAGPSVLLAASATLAFIYARPTFCLTLGLERKTKLSEVFVGFFRCSVFVYVTHMAAMLIIGLVFMHVQVLTRFLASSCPAFYWFAAHISLPEAQSKLAKISRVDACVSGDEGKVGNGVVTVLDTRSQDSGILKRRDNAKTFALARSKNSLSRMTKPENLNGKLRQILPHNSVVEQLVDWTLLTRTEQAVLAYFLGYAFVGIVFHCNFYPWT</sequence>
<dbReference type="PANTHER" id="PTHR12468">
    <property type="entry name" value="GPI MANNOSYLTRANSFERASE 2"/>
    <property type="match status" value="1"/>
</dbReference>
<feature type="transmembrane region" description="Helical" evidence="11">
    <location>
        <begin position="110"/>
        <end position="136"/>
    </location>
</feature>
<comment type="similarity">
    <text evidence="3 11">Belongs to the PIGV family.</text>
</comment>
<feature type="transmembrane region" description="Helical" evidence="11">
    <location>
        <begin position="12"/>
        <end position="33"/>
    </location>
</feature>
<keyword evidence="5 11" id="KW-0328">Glycosyltransferase</keyword>